<evidence type="ECO:0000313" key="3">
    <source>
        <dbReference type="Proteomes" id="UP000295727"/>
    </source>
</evidence>
<dbReference type="EMBL" id="CP038151">
    <property type="protein sequence ID" value="QBR02545.1"/>
    <property type="molecule type" value="Genomic_DNA"/>
</dbReference>
<dbReference type="Proteomes" id="UP000295727">
    <property type="component" value="Chromosome 4"/>
</dbReference>
<dbReference type="AlphaFoldDB" id="A0A4P7D6Q6"/>
<reference evidence="2 3" key="1">
    <citation type="submission" date="2019-03" db="EMBL/GenBank/DDBJ databases">
        <title>Paraburkholderia sp. 7MH5, isolated from subtropical forest soil.</title>
        <authorList>
            <person name="Gao Z.-H."/>
            <person name="Qiu L.-H."/>
        </authorList>
    </citation>
    <scope>NUCLEOTIDE SEQUENCE [LARGE SCALE GENOMIC DNA]</scope>
    <source>
        <strain evidence="2 3">7MH5</strain>
    </source>
</reference>
<feature type="signal peptide" evidence="1">
    <location>
        <begin position="1"/>
        <end position="30"/>
    </location>
</feature>
<evidence type="ECO:0000313" key="2">
    <source>
        <dbReference type="EMBL" id="QBR02545.1"/>
    </source>
</evidence>
<protein>
    <submittedName>
        <fullName evidence="2">Uncharacterized protein</fullName>
    </submittedName>
</protein>
<gene>
    <name evidence="2" type="ORF">E1956_35510</name>
</gene>
<sequence length="151" mass="15680">MRPEIARIVIRASACFAATLSLFAPLAAHADDSASPCAALKRIVAAAPQHFASLSPEDGRAVAQPYGDDAQCATNRGSYQCTWSTRDAQTGSGTDALEGVGADIAACLPAATHDGNSPGRQHFYLGERGSRIEITAQTVGANRVKLTIAPQ</sequence>
<proteinExistence type="predicted"/>
<accession>A0A4P7D6Q6</accession>
<dbReference type="OrthoDB" id="9006466at2"/>
<keyword evidence="3" id="KW-1185">Reference proteome</keyword>
<organism evidence="2 3">
    <name type="scientific">Paraburkholderia pallida</name>
    <dbReference type="NCBI Taxonomy" id="2547399"/>
    <lineage>
        <taxon>Bacteria</taxon>
        <taxon>Pseudomonadati</taxon>
        <taxon>Pseudomonadota</taxon>
        <taxon>Betaproteobacteria</taxon>
        <taxon>Burkholderiales</taxon>
        <taxon>Burkholderiaceae</taxon>
        <taxon>Paraburkholderia</taxon>
    </lineage>
</organism>
<keyword evidence="1" id="KW-0732">Signal</keyword>
<evidence type="ECO:0000256" key="1">
    <source>
        <dbReference type="SAM" id="SignalP"/>
    </source>
</evidence>
<name>A0A4P7D6Q6_9BURK</name>
<feature type="chain" id="PRO_5020632020" evidence="1">
    <location>
        <begin position="31"/>
        <end position="151"/>
    </location>
</feature>
<dbReference type="RefSeq" id="WP_134758067.1">
    <property type="nucleotide sequence ID" value="NZ_CP038151.1"/>
</dbReference>
<dbReference type="KEGG" id="ppai:E1956_35510"/>